<dbReference type="EMBL" id="JH431820">
    <property type="status" value="NOT_ANNOTATED_CDS"/>
    <property type="molecule type" value="Genomic_DNA"/>
</dbReference>
<dbReference type="AlphaFoldDB" id="T1J392"/>
<feature type="domain" description="CCDC81 HU" evidence="1">
    <location>
        <begin position="29"/>
        <end position="94"/>
    </location>
</feature>
<sequence length="506" mass="59672">MRTLKLFGGTDVDLNLLTDYPVMKLEIKSIVKEDIAHFWNAVCTVIDEHLRQNKGVILSGIGNFTYISKQHQTAKDRVNCTKEPIFIISDKLATANWLRRPPVYYDDLVPSQHLNFFLLSNYLDINNCKLRRCYTKILENVGHFIMIRKPFILPFPGIGKLNESSLPEDYEEVEVMSYPYPTESFSSFPIKHPEKKKKKDVVGRSMTVAKRIKETAYQRSVDKNSFSEKNHRITPTKRVKQCPDKSHSEHFIIAYPKPSVAKCDESNYPIKHNPSAFFLHEFSPPKFKKKCIHHEDFDTCPSRARPQQTDKTSDRLNLNSDIMYPRLKAGEDDSPRFVEPICRCCQKKANKKLIDAEKKETFFSRYFYDNYARKIRERKELLRQRRLDAREHEFVNKDVKRSRERNVERRHYEKALARERLIKERENKAAKRMMEQKKREPQDVRKLRYVDKRRPGGFFLRGPCQGGICQGRMCTRGTCEGGMCTREKQENRKFVQCLRPFQSEYS</sequence>
<name>T1J392_STRMM</name>
<dbReference type="EnsemblMetazoa" id="SMAR008053-RA">
    <property type="protein sequence ID" value="SMAR008053-PA"/>
    <property type="gene ID" value="SMAR008053"/>
</dbReference>
<evidence type="ECO:0000259" key="1">
    <source>
        <dbReference type="Pfam" id="PF14908"/>
    </source>
</evidence>
<dbReference type="InterPro" id="IPR028034">
    <property type="entry name" value="HU-CCDC81"/>
</dbReference>
<dbReference type="GO" id="GO:0005815">
    <property type="term" value="C:microtubule organizing center"/>
    <property type="evidence" value="ECO:0007669"/>
    <property type="project" value="TreeGrafter"/>
</dbReference>
<proteinExistence type="predicted"/>
<evidence type="ECO:0000313" key="3">
    <source>
        <dbReference type="Proteomes" id="UP000014500"/>
    </source>
</evidence>
<organism evidence="2 3">
    <name type="scientific">Strigamia maritima</name>
    <name type="common">European centipede</name>
    <name type="synonym">Geophilus maritimus</name>
    <dbReference type="NCBI Taxonomy" id="126957"/>
    <lineage>
        <taxon>Eukaryota</taxon>
        <taxon>Metazoa</taxon>
        <taxon>Ecdysozoa</taxon>
        <taxon>Arthropoda</taxon>
        <taxon>Myriapoda</taxon>
        <taxon>Chilopoda</taxon>
        <taxon>Pleurostigmophora</taxon>
        <taxon>Geophilomorpha</taxon>
        <taxon>Linotaeniidae</taxon>
        <taxon>Strigamia</taxon>
    </lineage>
</organism>
<reference evidence="2" key="2">
    <citation type="submission" date="2015-02" db="UniProtKB">
        <authorList>
            <consortium name="EnsemblMetazoa"/>
        </authorList>
    </citation>
    <scope>IDENTIFICATION</scope>
</reference>
<dbReference type="HOGENOM" id="CLU_538976_0_0_1"/>
<accession>T1J392</accession>
<dbReference type="PANTHER" id="PTHR14362">
    <property type="entry name" value="COILED-COIL DOMAIN-CONTAINING PROTEIN 81"/>
    <property type="match status" value="1"/>
</dbReference>
<protein>
    <recommendedName>
        <fullName evidence="1">CCDC81 HU domain-containing protein</fullName>
    </recommendedName>
</protein>
<reference evidence="3" key="1">
    <citation type="submission" date="2011-05" db="EMBL/GenBank/DDBJ databases">
        <authorList>
            <person name="Richards S.R."/>
            <person name="Qu J."/>
            <person name="Jiang H."/>
            <person name="Jhangiani S.N."/>
            <person name="Agravi P."/>
            <person name="Goodspeed R."/>
            <person name="Gross S."/>
            <person name="Mandapat C."/>
            <person name="Jackson L."/>
            <person name="Mathew T."/>
            <person name="Pu L."/>
            <person name="Thornton R."/>
            <person name="Saada N."/>
            <person name="Wilczek-Boney K.B."/>
            <person name="Lee S."/>
            <person name="Kovar C."/>
            <person name="Wu Y."/>
            <person name="Scherer S.E."/>
            <person name="Worley K.C."/>
            <person name="Muzny D.M."/>
            <person name="Gibbs R."/>
        </authorList>
    </citation>
    <scope>NUCLEOTIDE SEQUENCE</scope>
    <source>
        <strain evidence="3">Brora</strain>
    </source>
</reference>
<keyword evidence="3" id="KW-1185">Reference proteome</keyword>
<dbReference type="InterPro" id="IPR026295">
    <property type="entry name" value="CCD81"/>
</dbReference>
<dbReference type="Proteomes" id="UP000014500">
    <property type="component" value="Unassembled WGS sequence"/>
</dbReference>
<dbReference type="PANTHER" id="PTHR14362:SF2">
    <property type="entry name" value="COILED-COIL DOMAIN-CONTAINING PROTEIN 81"/>
    <property type="match status" value="1"/>
</dbReference>
<dbReference type="Pfam" id="PF14908">
    <property type="entry name" value="HU-CCDC81_euk_1"/>
    <property type="match status" value="1"/>
</dbReference>
<evidence type="ECO:0000313" key="2">
    <source>
        <dbReference type="EnsemblMetazoa" id="SMAR008053-PA"/>
    </source>
</evidence>